<name>A0A6G4XKC9_9ACTN</name>
<protein>
    <submittedName>
        <fullName evidence="7">TetR/AcrR family transcriptional regulator</fullName>
    </submittedName>
</protein>
<dbReference type="Pfam" id="PF00440">
    <property type="entry name" value="TetR_N"/>
    <property type="match status" value="1"/>
</dbReference>
<accession>A0A6G4XKC9</accession>
<feature type="DNA-binding region" description="H-T-H motif" evidence="4">
    <location>
        <begin position="86"/>
        <end position="105"/>
    </location>
</feature>
<dbReference type="InterPro" id="IPR011075">
    <property type="entry name" value="TetR_C"/>
</dbReference>
<dbReference type="SUPFAM" id="SSF46689">
    <property type="entry name" value="Homeodomain-like"/>
    <property type="match status" value="1"/>
</dbReference>
<keyword evidence="2 4" id="KW-0238">DNA-binding</keyword>
<dbReference type="Gene3D" id="1.10.357.10">
    <property type="entry name" value="Tetracycline Repressor, domain 2"/>
    <property type="match status" value="1"/>
</dbReference>
<dbReference type="SUPFAM" id="SSF48498">
    <property type="entry name" value="Tetracyclin repressor-like, C-terminal domain"/>
    <property type="match status" value="1"/>
</dbReference>
<keyword evidence="1" id="KW-0805">Transcription regulation</keyword>
<evidence type="ECO:0000256" key="4">
    <source>
        <dbReference type="PROSITE-ProRule" id="PRU00335"/>
    </source>
</evidence>
<dbReference type="Pfam" id="PF16925">
    <property type="entry name" value="TetR_C_13"/>
    <property type="match status" value="1"/>
</dbReference>
<dbReference type="Gene3D" id="1.10.10.60">
    <property type="entry name" value="Homeodomain-like"/>
    <property type="match status" value="1"/>
</dbReference>
<evidence type="ECO:0000256" key="2">
    <source>
        <dbReference type="ARBA" id="ARBA00023125"/>
    </source>
</evidence>
<reference evidence="7 8" key="1">
    <citation type="submission" date="2020-02" db="EMBL/GenBank/DDBJ databases">
        <title>Whole-genome analyses of novel actinobacteria.</title>
        <authorList>
            <person name="Sahin N."/>
            <person name="Tokatli A."/>
        </authorList>
    </citation>
    <scope>NUCLEOTIDE SEQUENCE [LARGE SCALE GENOMIC DNA]</scope>
    <source>
        <strain evidence="7 8">YC504</strain>
    </source>
</reference>
<comment type="caution">
    <text evidence="7">The sequence shown here is derived from an EMBL/GenBank/DDBJ whole genome shotgun (WGS) entry which is preliminary data.</text>
</comment>
<feature type="compositionally biased region" description="Polar residues" evidence="5">
    <location>
        <begin position="31"/>
        <end position="44"/>
    </location>
</feature>
<evidence type="ECO:0000313" key="8">
    <source>
        <dbReference type="Proteomes" id="UP000481109"/>
    </source>
</evidence>
<feature type="region of interest" description="Disordered" evidence="5">
    <location>
        <begin position="1"/>
        <end position="60"/>
    </location>
</feature>
<dbReference type="InterPro" id="IPR009057">
    <property type="entry name" value="Homeodomain-like_sf"/>
</dbReference>
<dbReference type="InterPro" id="IPR036271">
    <property type="entry name" value="Tet_transcr_reg_TetR-rel_C_sf"/>
</dbReference>
<gene>
    <name evidence="7" type="ORF">G6045_16070</name>
</gene>
<dbReference type="GO" id="GO:0003677">
    <property type="term" value="F:DNA binding"/>
    <property type="evidence" value="ECO:0007669"/>
    <property type="project" value="UniProtKB-UniRule"/>
</dbReference>
<feature type="domain" description="HTH tetR-type" evidence="6">
    <location>
        <begin position="63"/>
        <end position="123"/>
    </location>
</feature>
<dbReference type="PANTHER" id="PTHR47506:SF6">
    <property type="entry name" value="HTH-TYPE TRANSCRIPTIONAL REPRESSOR NEMR"/>
    <property type="match status" value="1"/>
</dbReference>
<dbReference type="AlphaFoldDB" id="A0A6G4XKC9"/>
<keyword evidence="8" id="KW-1185">Reference proteome</keyword>
<evidence type="ECO:0000313" key="7">
    <source>
        <dbReference type="EMBL" id="NGO77164.1"/>
    </source>
</evidence>
<dbReference type="Proteomes" id="UP000481109">
    <property type="component" value="Unassembled WGS sequence"/>
</dbReference>
<evidence type="ECO:0000256" key="1">
    <source>
        <dbReference type="ARBA" id="ARBA00023015"/>
    </source>
</evidence>
<evidence type="ECO:0000259" key="6">
    <source>
        <dbReference type="PROSITE" id="PS50977"/>
    </source>
</evidence>
<dbReference type="PANTHER" id="PTHR47506">
    <property type="entry name" value="TRANSCRIPTIONAL REGULATORY PROTEIN"/>
    <property type="match status" value="1"/>
</dbReference>
<dbReference type="PROSITE" id="PS50977">
    <property type="entry name" value="HTH_TETR_2"/>
    <property type="match status" value="1"/>
</dbReference>
<dbReference type="InterPro" id="IPR001647">
    <property type="entry name" value="HTH_TetR"/>
</dbReference>
<evidence type="ECO:0000256" key="5">
    <source>
        <dbReference type="SAM" id="MobiDB-lite"/>
    </source>
</evidence>
<proteinExistence type="predicted"/>
<sequence>MGCAQVSQAHRDGRSEAATGNGRAEAATRDGQAQTARDGQTQAATRDGQTEAATRDGRVERGNRTRRLVLRRTVDIASVEGLEALSVGRIATELGLSKSGVFALFGSKEELQLATIRAAGRIYSDEVLAPVAELPAGVGKVARLCEGWLRYSQDRVFPGGCFFYAVMAEFDARQGPVHDAVVESLTVWMAYVEERVAEARTAGELTPGTDPAQLTFELVALLETANAHSLLNGDPTPYDRARTGIVARLRSAATDPELVPQIA</sequence>
<keyword evidence="3" id="KW-0804">Transcription</keyword>
<organism evidence="7 8">
    <name type="scientific">Streptomyces mesophilus</name>
    <dbReference type="NCBI Taxonomy" id="1775132"/>
    <lineage>
        <taxon>Bacteria</taxon>
        <taxon>Bacillati</taxon>
        <taxon>Actinomycetota</taxon>
        <taxon>Actinomycetes</taxon>
        <taxon>Kitasatosporales</taxon>
        <taxon>Streptomycetaceae</taxon>
        <taxon>Streptomyces</taxon>
    </lineage>
</organism>
<evidence type="ECO:0000256" key="3">
    <source>
        <dbReference type="ARBA" id="ARBA00023163"/>
    </source>
</evidence>
<dbReference type="EMBL" id="JAAKZW010000056">
    <property type="protein sequence ID" value="NGO77164.1"/>
    <property type="molecule type" value="Genomic_DNA"/>
</dbReference>